<comment type="caution">
    <text evidence="1">The sequence shown here is derived from an EMBL/GenBank/DDBJ whole genome shotgun (WGS) entry which is preliminary data.</text>
</comment>
<reference evidence="1" key="2">
    <citation type="journal article" date="2023" name="IMA Fungus">
        <title>Comparative genomic study of the Penicillium genus elucidates a diverse pangenome and 15 lateral gene transfer events.</title>
        <authorList>
            <person name="Petersen C."/>
            <person name="Sorensen T."/>
            <person name="Nielsen M.R."/>
            <person name="Sondergaard T.E."/>
            <person name="Sorensen J.L."/>
            <person name="Fitzpatrick D.A."/>
            <person name="Frisvad J.C."/>
            <person name="Nielsen K.L."/>
        </authorList>
    </citation>
    <scope>NUCLEOTIDE SEQUENCE</scope>
    <source>
        <strain evidence="1">IBT 30069</strain>
    </source>
</reference>
<accession>A0A9W9EG84</accession>
<dbReference type="OrthoDB" id="4355691at2759"/>
<evidence type="ECO:0000313" key="1">
    <source>
        <dbReference type="EMBL" id="KAJ5081184.1"/>
    </source>
</evidence>
<sequence length="136" mass="15968">MAPVITTLLDLNFTAESLDPQTHGFLYTSFSKIQREDDSVYFGKIEKPRENISFEEFTEELTRIPDEEIYPKFPTDGSIRSFFEPIKHLYLKRPRLFCYEEYKDDNSVHVIPTLLIEEGKTTPKRPTHVAGYMIKE</sequence>
<reference evidence="1" key="1">
    <citation type="submission" date="2022-11" db="EMBL/GenBank/DDBJ databases">
        <authorList>
            <person name="Petersen C."/>
        </authorList>
    </citation>
    <scope>NUCLEOTIDE SEQUENCE</scope>
    <source>
        <strain evidence="1">IBT 30069</strain>
    </source>
</reference>
<name>A0A9W9EG84_9EURO</name>
<protein>
    <submittedName>
        <fullName evidence="1">Uncharacterized protein</fullName>
    </submittedName>
</protein>
<organism evidence="1 2">
    <name type="scientific">Penicillium angulare</name>
    <dbReference type="NCBI Taxonomy" id="116970"/>
    <lineage>
        <taxon>Eukaryota</taxon>
        <taxon>Fungi</taxon>
        <taxon>Dikarya</taxon>
        <taxon>Ascomycota</taxon>
        <taxon>Pezizomycotina</taxon>
        <taxon>Eurotiomycetes</taxon>
        <taxon>Eurotiomycetidae</taxon>
        <taxon>Eurotiales</taxon>
        <taxon>Aspergillaceae</taxon>
        <taxon>Penicillium</taxon>
    </lineage>
</organism>
<proteinExistence type="predicted"/>
<dbReference type="EMBL" id="JAPQKH010000011">
    <property type="protein sequence ID" value="KAJ5081184.1"/>
    <property type="molecule type" value="Genomic_DNA"/>
</dbReference>
<evidence type="ECO:0000313" key="2">
    <source>
        <dbReference type="Proteomes" id="UP001149165"/>
    </source>
</evidence>
<dbReference type="AlphaFoldDB" id="A0A9W9EG84"/>
<keyword evidence="2" id="KW-1185">Reference proteome</keyword>
<gene>
    <name evidence="1" type="ORF">N7456_013422</name>
</gene>
<dbReference type="Proteomes" id="UP001149165">
    <property type="component" value="Unassembled WGS sequence"/>
</dbReference>